<feature type="transmembrane region" description="Helical" evidence="1">
    <location>
        <begin position="50"/>
        <end position="69"/>
    </location>
</feature>
<keyword evidence="5" id="KW-1185">Reference proteome</keyword>
<name>A0ABQ1PGT2_9GAMM</name>
<dbReference type="PANTHER" id="PTHR39084:SF1">
    <property type="entry name" value="DUF4010 DOMAIN-CONTAINING PROTEIN"/>
    <property type="match status" value="1"/>
</dbReference>
<feature type="domain" description="MgtC/SapB/SrpB/YhiD N-terminal" evidence="2">
    <location>
        <begin position="11"/>
        <end position="149"/>
    </location>
</feature>
<feature type="transmembrane region" description="Helical" evidence="1">
    <location>
        <begin position="351"/>
        <end position="371"/>
    </location>
</feature>
<comment type="caution">
    <text evidence="4">The sequence shown here is derived from an EMBL/GenBank/DDBJ whole genome shotgun (WGS) entry which is preliminary data.</text>
</comment>
<dbReference type="InterPro" id="IPR025105">
    <property type="entry name" value="DUF4010"/>
</dbReference>
<dbReference type="InterPro" id="IPR049177">
    <property type="entry name" value="MgtC_SapB_SrpB_YhiD_N"/>
</dbReference>
<feature type="transmembrane region" description="Helical" evidence="1">
    <location>
        <begin position="76"/>
        <end position="96"/>
    </location>
</feature>
<feature type="transmembrane region" description="Helical" evidence="1">
    <location>
        <begin position="111"/>
        <end position="144"/>
    </location>
</feature>
<evidence type="ECO:0000259" key="3">
    <source>
        <dbReference type="Pfam" id="PF13194"/>
    </source>
</evidence>
<evidence type="ECO:0000313" key="4">
    <source>
        <dbReference type="EMBL" id="GGC96946.1"/>
    </source>
</evidence>
<reference evidence="5" key="1">
    <citation type="journal article" date="2019" name="Int. J. Syst. Evol. Microbiol.">
        <title>The Global Catalogue of Microorganisms (GCM) 10K type strain sequencing project: providing services to taxonomists for standard genome sequencing and annotation.</title>
        <authorList>
            <consortium name="The Broad Institute Genomics Platform"/>
            <consortium name="The Broad Institute Genome Sequencing Center for Infectious Disease"/>
            <person name="Wu L."/>
            <person name="Ma J."/>
        </authorList>
    </citation>
    <scope>NUCLEOTIDE SEQUENCE [LARGE SCALE GENOMIC DNA]</scope>
    <source>
        <strain evidence="5">CGMCC 1.12482</strain>
    </source>
</reference>
<dbReference type="PANTHER" id="PTHR39084">
    <property type="entry name" value="MEMBRANE PROTEIN-RELATED"/>
    <property type="match status" value="1"/>
</dbReference>
<feature type="transmembrane region" description="Helical" evidence="1">
    <location>
        <begin position="192"/>
        <end position="211"/>
    </location>
</feature>
<keyword evidence="1" id="KW-0472">Membrane</keyword>
<evidence type="ECO:0000256" key="1">
    <source>
        <dbReference type="SAM" id="Phobius"/>
    </source>
</evidence>
<evidence type="ECO:0000259" key="2">
    <source>
        <dbReference type="Pfam" id="PF02308"/>
    </source>
</evidence>
<feature type="domain" description="DUF4010" evidence="3">
    <location>
        <begin position="199"/>
        <end position="406"/>
    </location>
</feature>
<dbReference type="Proteomes" id="UP000638188">
    <property type="component" value="Unassembled WGS sequence"/>
</dbReference>
<sequence>MMEYAGEIPGLLVALAVGLIIGFERGWQTQNEHGGAGSRRDADNDNDDAMAAMGIRTFALLGLLGGVAARLTGATSVWVLAAVLLGVAAMLVVGYLQTVRTTGDIGATTEVAALLTCALGAMAVLDMQLEAVIAAVGVAVLLGFKREIHGALQSLSRHELTASLQLLVIMLVVLPLLPNEAMGPWDSLNPRVIGWLVLLVAGIGFVGYFAVRILGDQVGLTLTAFLGGLTSSTALTLSFSRMSATDTRRQALLGAGIALACGTMAPRVLAEVAIVNRDLLMPLLPGMILLGIIPLVAMAVVLWRFKGGEVEHQPAMSNPLELKSALLITAALAVVFVMSNAAQEWFGDRGIYALAVLSGIADVDAITVALANQANDGLSDTVAARGILLASLTNTLVKAAIVLFVGGWSLARWASSILVLAVAAGATGWIWI</sequence>
<feature type="transmembrane region" description="Helical" evidence="1">
    <location>
        <begin position="218"/>
        <end position="239"/>
    </location>
</feature>
<dbReference type="Pfam" id="PF02308">
    <property type="entry name" value="MgtC"/>
    <property type="match status" value="1"/>
</dbReference>
<dbReference type="EMBL" id="BMFF01000003">
    <property type="protein sequence ID" value="GGC96946.1"/>
    <property type="molecule type" value="Genomic_DNA"/>
</dbReference>
<protein>
    <submittedName>
        <fullName evidence="4">Membrane protein</fullName>
    </submittedName>
</protein>
<feature type="transmembrane region" description="Helical" evidence="1">
    <location>
        <begin position="282"/>
        <end position="305"/>
    </location>
</feature>
<organism evidence="4 5">
    <name type="scientific">Halopseudomonas salina</name>
    <dbReference type="NCBI Taxonomy" id="1323744"/>
    <lineage>
        <taxon>Bacteria</taxon>
        <taxon>Pseudomonadati</taxon>
        <taxon>Pseudomonadota</taxon>
        <taxon>Gammaproteobacteria</taxon>
        <taxon>Pseudomonadales</taxon>
        <taxon>Pseudomonadaceae</taxon>
        <taxon>Halopseudomonas</taxon>
    </lineage>
</organism>
<feature type="transmembrane region" description="Helical" evidence="1">
    <location>
        <begin position="325"/>
        <end position="342"/>
    </location>
</feature>
<feature type="transmembrane region" description="Helical" evidence="1">
    <location>
        <begin position="413"/>
        <end position="431"/>
    </location>
</feature>
<feature type="transmembrane region" description="Helical" evidence="1">
    <location>
        <begin position="383"/>
        <end position="406"/>
    </location>
</feature>
<dbReference type="RefSeq" id="WP_150279373.1">
    <property type="nucleotide sequence ID" value="NZ_BMFF01000003.1"/>
</dbReference>
<keyword evidence="1" id="KW-0812">Transmembrane</keyword>
<keyword evidence="1" id="KW-1133">Transmembrane helix</keyword>
<feature type="transmembrane region" description="Helical" evidence="1">
    <location>
        <begin position="251"/>
        <end position="270"/>
    </location>
</feature>
<dbReference type="Pfam" id="PF13194">
    <property type="entry name" value="DUF4010"/>
    <property type="match status" value="1"/>
</dbReference>
<accession>A0ABQ1PGT2</accession>
<feature type="transmembrane region" description="Helical" evidence="1">
    <location>
        <begin position="160"/>
        <end position="177"/>
    </location>
</feature>
<proteinExistence type="predicted"/>
<evidence type="ECO:0000313" key="5">
    <source>
        <dbReference type="Proteomes" id="UP000638188"/>
    </source>
</evidence>
<gene>
    <name evidence="4" type="ORF">GCM10007418_15450</name>
</gene>